<reference evidence="11 12" key="1">
    <citation type="submission" date="2024-01" db="EMBL/GenBank/DDBJ databases">
        <title>Multi-omics insights into the function and evolution of sodium benzoate biodegradation pathways in Benzoatithermus flavus gen. nov., sp. nov. from hot spring.</title>
        <authorList>
            <person name="Hu C.-J."/>
            <person name="Li W.-J."/>
        </authorList>
    </citation>
    <scope>NUCLEOTIDE SEQUENCE [LARGE SCALE GENOMIC DNA]</scope>
    <source>
        <strain evidence="11 12">SYSU G07066</strain>
    </source>
</reference>
<comment type="caution">
    <text evidence="11">The sequence shown here is derived from an EMBL/GenBank/DDBJ whole genome shotgun (WGS) entry which is preliminary data.</text>
</comment>
<evidence type="ECO:0000313" key="12">
    <source>
        <dbReference type="Proteomes" id="UP001375743"/>
    </source>
</evidence>
<protein>
    <submittedName>
        <fullName evidence="11">ABC transporter ATP-binding protein/permease</fullName>
    </submittedName>
</protein>
<evidence type="ECO:0000256" key="7">
    <source>
        <dbReference type="ARBA" id="ARBA00023136"/>
    </source>
</evidence>
<feature type="domain" description="ABC transmembrane type-1" evidence="10">
    <location>
        <begin position="33"/>
        <end position="316"/>
    </location>
</feature>
<dbReference type="InterPro" id="IPR003593">
    <property type="entry name" value="AAA+_ATPase"/>
</dbReference>
<dbReference type="SMART" id="SM00382">
    <property type="entry name" value="AAA"/>
    <property type="match status" value="1"/>
</dbReference>
<dbReference type="InterPro" id="IPR027417">
    <property type="entry name" value="P-loop_NTPase"/>
</dbReference>
<keyword evidence="4" id="KW-0547">Nucleotide-binding</keyword>
<evidence type="ECO:0000256" key="5">
    <source>
        <dbReference type="ARBA" id="ARBA00022840"/>
    </source>
</evidence>
<dbReference type="PROSITE" id="PS50929">
    <property type="entry name" value="ABC_TM1F"/>
    <property type="match status" value="1"/>
</dbReference>
<evidence type="ECO:0000256" key="6">
    <source>
        <dbReference type="ARBA" id="ARBA00022989"/>
    </source>
</evidence>
<dbReference type="EMBL" id="JBBLZC010000001">
    <property type="protein sequence ID" value="MEK0081616.1"/>
    <property type="molecule type" value="Genomic_DNA"/>
</dbReference>
<dbReference type="Pfam" id="PF00005">
    <property type="entry name" value="ABC_tran"/>
    <property type="match status" value="1"/>
</dbReference>
<keyword evidence="6 8" id="KW-1133">Transmembrane helix</keyword>
<evidence type="ECO:0000256" key="1">
    <source>
        <dbReference type="ARBA" id="ARBA00004651"/>
    </source>
</evidence>
<dbReference type="PANTHER" id="PTHR24221:SF402">
    <property type="entry name" value="IRON-SULFUR CLUSTERS TRANSPORTER ABCB7, MITOCHONDRIAL"/>
    <property type="match status" value="1"/>
</dbReference>
<dbReference type="InterPro" id="IPR017871">
    <property type="entry name" value="ABC_transporter-like_CS"/>
</dbReference>
<evidence type="ECO:0000313" key="11">
    <source>
        <dbReference type="EMBL" id="MEK0081616.1"/>
    </source>
</evidence>
<feature type="transmembrane region" description="Helical" evidence="8">
    <location>
        <begin position="254"/>
        <end position="274"/>
    </location>
</feature>
<feature type="transmembrane region" description="Helical" evidence="8">
    <location>
        <begin position="173"/>
        <end position="194"/>
    </location>
</feature>
<keyword evidence="3 8" id="KW-0812">Transmembrane</keyword>
<feature type="transmembrane region" description="Helical" evidence="8">
    <location>
        <begin position="32"/>
        <end position="53"/>
    </location>
</feature>
<keyword evidence="5 11" id="KW-0067">ATP-binding</keyword>
<evidence type="ECO:0000259" key="9">
    <source>
        <dbReference type="PROSITE" id="PS50893"/>
    </source>
</evidence>
<dbReference type="RefSeq" id="WP_418157468.1">
    <property type="nucleotide sequence ID" value="NZ_JBBLZC010000001.1"/>
</dbReference>
<dbReference type="CDD" id="cd18582">
    <property type="entry name" value="ABC_6TM_ATM1_ABCB7"/>
    <property type="match status" value="1"/>
</dbReference>
<evidence type="ECO:0000256" key="8">
    <source>
        <dbReference type="SAM" id="Phobius"/>
    </source>
</evidence>
<feature type="transmembrane region" description="Helical" evidence="8">
    <location>
        <begin position="65"/>
        <end position="85"/>
    </location>
</feature>
<feature type="transmembrane region" description="Helical" evidence="8">
    <location>
        <begin position="142"/>
        <end position="167"/>
    </location>
</feature>
<dbReference type="PROSITE" id="PS00211">
    <property type="entry name" value="ABC_TRANSPORTER_1"/>
    <property type="match status" value="1"/>
</dbReference>
<dbReference type="InterPro" id="IPR011527">
    <property type="entry name" value="ABC1_TM_dom"/>
</dbReference>
<dbReference type="SUPFAM" id="SSF52540">
    <property type="entry name" value="P-loop containing nucleoside triphosphate hydrolases"/>
    <property type="match status" value="1"/>
</dbReference>
<feature type="domain" description="ABC transporter" evidence="9">
    <location>
        <begin position="350"/>
        <end position="584"/>
    </location>
</feature>
<dbReference type="Gene3D" id="3.40.50.300">
    <property type="entry name" value="P-loop containing nucleotide triphosphate hydrolases"/>
    <property type="match status" value="1"/>
</dbReference>
<dbReference type="SUPFAM" id="SSF90123">
    <property type="entry name" value="ABC transporter transmembrane region"/>
    <property type="match status" value="1"/>
</dbReference>
<keyword evidence="2" id="KW-0813">Transport</keyword>
<keyword evidence="7 8" id="KW-0472">Membrane</keyword>
<evidence type="ECO:0000256" key="4">
    <source>
        <dbReference type="ARBA" id="ARBA00022741"/>
    </source>
</evidence>
<dbReference type="Proteomes" id="UP001375743">
    <property type="component" value="Unassembled WGS sequence"/>
</dbReference>
<dbReference type="Gene3D" id="1.20.1560.10">
    <property type="entry name" value="ABC transporter type 1, transmembrane domain"/>
    <property type="match status" value="1"/>
</dbReference>
<gene>
    <name evidence="11" type="ORF">U1T56_00505</name>
</gene>
<dbReference type="Pfam" id="PF00664">
    <property type="entry name" value="ABC_membrane"/>
    <property type="match status" value="1"/>
</dbReference>
<dbReference type="InterPro" id="IPR036640">
    <property type="entry name" value="ABC1_TM_sf"/>
</dbReference>
<sequence length="600" mass="65579">MRASQDLGLKDLAKLVWPYLWPRGEVGLRARVLIALVFLIAAKLVNIAVPFFLKAVVDQVSRPGLAAVPVAALVAYGAARLGASAFTELRDAVFAKVGERAGRRLALAVYEHLFALSLRYHLQRRTGELSRAIERGVHSVSFLLQTGLFSLGPTILEFVLVLSILLWRYPASFAVITFATVGAYAVFTILTTNWRTRFRREMNQRDNEFSAAAVDGLINYEVVKAFANEAHERARLDRSLAAYEKAAVKSQTTLSFLNAGQAAIIAVGVTAIMISAARHVVAGSLSVGDVVLVNAFLLQLYQPLNFLGVVYRELRQSLTDLENIQGLLSLRPEIEDVPGARPLVVRGGTVRFENVHFAYDERRPILKGVSFEIPAGHKVAVVGPSGSGKSTLVRLLFRFYEVTGGSITIDGQDVRAVTQLSLRRAIGVVPQDTVLFNDTVAVNIAYGRPGASREEIEAAARTAQIHDFIASLPEGYDTRVGERGLKLSGGEKQRVAIARVMLKNPPVLVLDEATSALDTRTEQALQEALERVAAGRTTLVIAHRLSTVIDADEIVVLEDGRVVERGTHAQLLARHGLYAEMWRRQQEVREEAEPGGMVPA</sequence>
<dbReference type="PROSITE" id="PS50893">
    <property type="entry name" value="ABC_TRANSPORTER_2"/>
    <property type="match status" value="1"/>
</dbReference>
<proteinExistence type="predicted"/>
<dbReference type="InterPro" id="IPR003439">
    <property type="entry name" value="ABC_transporter-like_ATP-bd"/>
</dbReference>
<evidence type="ECO:0000259" key="10">
    <source>
        <dbReference type="PROSITE" id="PS50929"/>
    </source>
</evidence>
<comment type="subcellular location">
    <subcellularLocation>
        <location evidence="1">Cell membrane</location>
        <topology evidence="1">Multi-pass membrane protein</topology>
    </subcellularLocation>
</comment>
<evidence type="ECO:0000256" key="3">
    <source>
        <dbReference type="ARBA" id="ARBA00022692"/>
    </source>
</evidence>
<name>A0ABU8XL72_9PROT</name>
<organism evidence="11 12">
    <name type="scientific">Benzoatithermus flavus</name>
    <dbReference type="NCBI Taxonomy" id="3108223"/>
    <lineage>
        <taxon>Bacteria</taxon>
        <taxon>Pseudomonadati</taxon>
        <taxon>Pseudomonadota</taxon>
        <taxon>Alphaproteobacteria</taxon>
        <taxon>Geminicoccales</taxon>
        <taxon>Geminicoccaceae</taxon>
        <taxon>Benzoatithermus</taxon>
    </lineage>
</organism>
<evidence type="ECO:0000256" key="2">
    <source>
        <dbReference type="ARBA" id="ARBA00022448"/>
    </source>
</evidence>
<dbReference type="InterPro" id="IPR039421">
    <property type="entry name" value="Type_1_exporter"/>
</dbReference>
<dbReference type="PANTHER" id="PTHR24221">
    <property type="entry name" value="ATP-BINDING CASSETTE SUB-FAMILY B"/>
    <property type="match status" value="1"/>
</dbReference>
<accession>A0ABU8XL72</accession>
<dbReference type="CDD" id="cd03253">
    <property type="entry name" value="ABCC_ATM1_transporter"/>
    <property type="match status" value="1"/>
</dbReference>
<keyword evidence="12" id="KW-1185">Reference proteome</keyword>
<dbReference type="GO" id="GO:0005524">
    <property type="term" value="F:ATP binding"/>
    <property type="evidence" value="ECO:0007669"/>
    <property type="project" value="UniProtKB-KW"/>
</dbReference>